<proteinExistence type="predicted"/>
<gene>
    <name evidence="2" type="ORF">GCM10009720_04960</name>
</gene>
<feature type="region of interest" description="Disordered" evidence="1">
    <location>
        <begin position="1"/>
        <end position="28"/>
    </location>
</feature>
<evidence type="ECO:0008006" key="4">
    <source>
        <dbReference type="Google" id="ProtNLM"/>
    </source>
</evidence>
<evidence type="ECO:0000256" key="1">
    <source>
        <dbReference type="SAM" id="MobiDB-lite"/>
    </source>
</evidence>
<accession>A0ABP5FKY1</accession>
<reference evidence="3" key="1">
    <citation type="journal article" date="2019" name="Int. J. Syst. Evol. Microbiol.">
        <title>The Global Catalogue of Microorganisms (GCM) 10K type strain sequencing project: providing services to taxonomists for standard genome sequencing and annotation.</title>
        <authorList>
            <consortium name="The Broad Institute Genomics Platform"/>
            <consortium name="The Broad Institute Genome Sequencing Center for Infectious Disease"/>
            <person name="Wu L."/>
            <person name="Ma J."/>
        </authorList>
    </citation>
    <scope>NUCLEOTIDE SEQUENCE [LARGE SCALE GENOMIC DNA]</scope>
    <source>
        <strain evidence="3">JCM 13595</strain>
    </source>
</reference>
<organism evidence="2 3">
    <name type="scientific">Yaniella flava</name>
    <dbReference type="NCBI Taxonomy" id="287930"/>
    <lineage>
        <taxon>Bacteria</taxon>
        <taxon>Bacillati</taxon>
        <taxon>Actinomycetota</taxon>
        <taxon>Actinomycetes</taxon>
        <taxon>Micrococcales</taxon>
        <taxon>Micrococcaceae</taxon>
        <taxon>Yaniella</taxon>
    </lineage>
</organism>
<feature type="compositionally biased region" description="Polar residues" evidence="1">
    <location>
        <begin position="1"/>
        <end position="16"/>
    </location>
</feature>
<evidence type="ECO:0000313" key="2">
    <source>
        <dbReference type="EMBL" id="GAA2028185.1"/>
    </source>
</evidence>
<dbReference type="RefSeq" id="WP_343956011.1">
    <property type="nucleotide sequence ID" value="NZ_BAAAMN010000008.1"/>
</dbReference>
<keyword evidence="3" id="KW-1185">Reference proteome</keyword>
<protein>
    <recommendedName>
        <fullName evidence="4">SipW-cognate class signal peptide</fullName>
    </recommendedName>
</protein>
<dbReference type="EMBL" id="BAAAMN010000008">
    <property type="protein sequence ID" value="GAA2028185.1"/>
    <property type="molecule type" value="Genomic_DNA"/>
</dbReference>
<name>A0ABP5FKY1_9MICC</name>
<dbReference type="Proteomes" id="UP001501461">
    <property type="component" value="Unassembled WGS sequence"/>
</dbReference>
<dbReference type="InterPro" id="IPR023833">
    <property type="entry name" value="Signal_pept_SipW-depend-type"/>
</dbReference>
<comment type="caution">
    <text evidence="2">The sequence shown here is derived from an EMBL/GenBank/DDBJ whole genome shotgun (WGS) entry which is preliminary data.</text>
</comment>
<evidence type="ECO:0000313" key="3">
    <source>
        <dbReference type="Proteomes" id="UP001501461"/>
    </source>
</evidence>
<dbReference type="NCBIfam" id="TIGR04088">
    <property type="entry name" value="cognate_SipW"/>
    <property type="match status" value="1"/>
</dbReference>
<sequence>MSNNDAPMDASQSLESRGSVGRRRRANTVRRRRQVRALLAGGLVLGVGASATFAAWTDQENASGEFQTGIFGIEANVDGTWNSEGQMQFDSTNMYPGQDVYASVLIRSSPDTTMDGEITVAPFETTGALAPHLSYRVAVPSEGSSPACGPSSFGPNGAALVPLSDPPETNDPHVVSSAGQNVVEYCFHVQLDENTPNAMQGTDTQHIWVWSATSIDDS</sequence>